<keyword evidence="3" id="KW-1185">Reference proteome</keyword>
<protein>
    <submittedName>
        <fullName evidence="2">Uncharacterized protein</fullName>
    </submittedName>
</protein>
<reference evidence="2" key="1">
    <citation type="journal article" date="2020" name="Stud. Mycol.">
        <title>101 Dothideomycetes genomes: a test case for predicting lifestyles and emergence of pathogens.</title>
        <authorList>
            <person name="Haridas S."/>
            <person name="Albert R."/>
            <person name="Binder M."/>
            <person name="Bloem J."/>
            <person name="Labutti K."/>
            <person name="Salamov A."/>
            <person name="Andreopoulos B."/>
            <person name="Baker S."/>
            <person name="Barry K."/>
            <person name="Bills G."/>
            <person name="Bluhm B."/>
            <person name="Cannon C."/>
            <person name="Castanera R."/>
            <person name="Culley D."/>
            <person name="Daum C."/>
            <person name="Ezra D."/>
            <person name="Gonzalez J."/>
            <person name="Henrissat B."/>
            <person name="Kuo A."/>
            <person name="Liang C."/>
            <person name="Lipzen A."/>
            <person name="Lutzoni F."/>
            <person name="Magnuson J."/>
            <person name="Mondo S."/>
            <person name="Nolan M."/>
            <person name="Ohm R."/>
            <person name="Pangilinan J."/>
            <person name="Park H.-J."/>
            <person name="Ramirez L."/>
            <person name="Alfaro M."/>
            <person name="Sun H."/>
            <person name="Tritt A."/>
            <person name="Yoshinaga Y."/>
            <person name="Zwiers L.-H."/>
            <person name="Turgeon B."/>
            <person name="Goodwin S."/>
            <person name="Spatafora J."/>
            <person name="Crous P."/>
            <person name="Grigoriev I."/>
        </authorList>
    </citation>
    <scope>NUCLEOTIDE SEQUENCE</scope>
    <source>
        <strain evidence="2">CBS 122367</strain>
    </source>
</reference>
<proteinExistence type="predicted"/>
<accession>A0A6G1JD01</accession>
<keyword evidence="1" id="KW-0812">Transmembrane</keyword>
<keyword evidence="1" id="KW-1133">Transmembrane helix</keyword>
<keyword evidence="1" id="KW-0472">Membrane</keyword>
<dbReference type="Proteomes" id="UP000799291">
    <property type="component" value="Unassembled WGS sequence"/>
</dbReference>
<name>A0A6G1JD01_9PLEO</name>
<evidence type="ECO:0000256" key="1">
    <source>
        <dbReference type="SAM" id="Phobius"/>
    </source>
</evidence>
<gene>
    <name evidence="2" type="ORF">K458DRAFT_467727</name>
</gene>
<evidence type="ECO:0000313" key="3">
    <source>
        <dbReference type="Proteomes" id="UP000799291"/>
    </source>
</evidence>
<organism evidence="2 3">
    <name type="scientific">Lentithecium fluviatile CBS 122367</name>
    <dbReference type="NCBI Taxonomy" id="1168545"/>
    <lineage>
        <taxon>Eukaryota</taxon>
        <taxon>Fungi</taxon>
        <taxon>Dikarya</taxon>
        <taxon>Ascomycota</taxon>
        <taxon>Pezizomycotina</taxon>
        <taxon>Dothideomycetes</taxon>
        <taxon>Pleosporomycetidae</taxon>
        <taxon>Pleosporales</taxon>
        <taxon>Massarineae</taxon>
        <taxon>Lentitheciaceae</taxon>
        <taxon>Lentithecium</taxon>
    </lineage>
</organism>
<dbReference type="AlphaFoldDB" id="A0A6G1JD01"/>
<feature type="transmembrane region" description="Helical" evidence="1">
    <location>
        <begin position="208"/>
        <end position="228"/>
    </location>
</feature>
<sequence length="306" mass="34571">MITLEPRSLAVIMSNLTTLNLFEDHHLIDKFNSNRDKFAQSLNISAQIEIPSNWAAALDFNLTTRQGKNTASMPKYYNDFVYKTANGIFHFGITDRDVPFSIDSVDFGAYKSRVLDFISTFYRTIMVDGLARFASLLWAPWLEVQPRPGQGFKYVNLQLSNYSNDLVDASHVFRNGTKEDPWTMEFDAYQNGFGWGFDIDDSGVARKLAAAVLGAYLLVALAYLVRICTLRFMGRYARGQPWQTIQELVALAANSRGLSYLLGTAAGIKSKETWWLNLKVRVVDEKLNLTFARGDEEWGGAPDIEK</sequence>
<evidence type="ECO:0000313" key="2">
    <source>
        <dbReference type="EMBL" id="KAF2688101.1"/>
    </source>
</evidence>
<dbReference type="OrthoDB" id="5342924at2759"/>
<dbReference type="EMBL" id="MU005574">
    <property type="protein sequence ID" value="KAF2688101.1"/>
    <property type="molecule type" value="Genomic_DNA"/>
</dbReference>